<protein>
    <recommendedName>
        <fullName evidence="3">ACB domain-containing protein</fullName>
    </recommendedName>
</protein>
<evidence type="ECO:0000313" key="4">
    <source>
        <dbReference type="EMBL" id="KAF5845304.1"/>
    </source>
</evidence>
<dbReference type="GO" id="GO:0000062">
    <property type="term" value="F:fatty-acyl-CoA binding"/>
    <property type="evidence" value="ECO:0007669"/>
    <property type="project" value="InterPro"/>
</dbReference>
<organism evidence="4 5">
    <name type="scientific">Cochliobolus sativus</name>
    <name type="common">Common root rot and spot blotch fungus</name>
    <name type="synonym">Bipolaris sorokiniana</name>
    <dbReference type="NCBI Taxonomy" id="45130"/>
    <lineage>
        <taxon>Eukaryota</taxon>
        <taxon>Fungi</taxon>
        <taxon>Dikarya</taxon>
        <taxon>Ascomycota</taxon>
        <taxon>Pezizomycotina</taxon>
        <taxon>Dothideomycetes</taxon>
        <taxon>Pleosporomycetidae</taxon>
        <taxon>Pleosporales</taxon>
        <taxon>Pleosporineae</taxon>
        <taxon>Pleosporaceae</taxon>
        <taxon>Bipolaris</taxon>
    </lineage>
</organism>
<accession>A0A8H5ZAZ0</accession>
<gene>
    <name evidence="4" type="ORF">GGP41_002897</name>
</gene>
<dbReference type="AlphaFoldDB" id="A0A8H5ZAZ0"/>
<evidence type="ECO:0000259" key="3">
    <source>
        <dbReference type="PROSITE" id="PS51228"/>
    </source>
</evidence>
<name>A0A8H5ZAZ0_COCSA</name>
<reference evidence="4" key="1">
    <citation type="submission" date="2019-11" db="EMBL/GenBank/DDBJ databases">
        <title>Bipolaris sorokiniana Genome sequencing.</title>
        <authorList>
            <person name="Wang H."/>
        </authorList>
    </citation>
    <scope>NUCLEOTIDE SEQUENCE</scope>
</reference>
<evidence type="ECO:0000256" key="1">
    <source>
        <dbReference type="ARBA" id="ARBA00005567"/>
    </source>
</evidence>
<dbReference type="SUPFAM" id="SSF47027">
    <property type="entry name" value="Acyl-CoA binding protein"/>
    <property type="match status" value="1"/>
</dbReference>
<dbReference type="Pfam" id="PF00887">
    <property type="entry name" value="ACBP"/>
    <property type="match status" value="1"/>
</dbReference>
<dbReference type="Gene3D" id="1.20.80.10">
    <property type="match status" value="1"/>
</dbReference>
<dbReference type="Proteomes" id="UP000624244">
    <property type="component" value="Unassembled WGS sequence"/>
</dbReference>
<comment type="similarity">
    <text evidence="1">Belongs to the ACBP family.</text>
</comment>
<sequence length="98" mass="10825">MPSAKFTEVYQKVSAMGEKLKAAGKQGPSNDEQLKLYAYAKIANGTDINEAKKPGMFDLTGKAKYNKWKEVADAGTTQEQAEQEYIKAGEEILAKYDN</sequence>
<dbReference type="PROSITE" id="PS51228">
    <property type="entry name" value="ACB_2"/>
    <property type="match status" value="1"/>
</dbReference>
<dbReference type="EMBL" id="WNKQ01000019">
    <property type="protein sequence ID" value="KAF5845304.1"/>
    <property type="molecule type" value="Genomic_DNA"/>
</dbReference>
<keyword evidence="2" id="KW-0446">Lipid-binding</keyword>
<evidence type="ECO:0000256" key="2">
    <source>
        <dbReference type="ARBA" id="ARBA00023121"/>
    </source>
</evidence>
<proteinExistence type="inferred from homology"/>
<dbReference type="PANTHER" id="PTHR23310:SF62">
    <property type="entry name" value="ACYL-COA BINDING PROTEIN 1, ISOFORM A"/>
    <property type="match status" value="1"/>
</dbReference>
<evidence type="ECO:0000313" key="5">
    <source>
        <dbReference type="Proteomes" id="UP000624244"/>
    </source>
</evidence>
<dbReference type="InterPro" id="IPR000582">
    <property type="entry name" value="Acyl-CoA-binding_protein"/>
</dbReference>
<comment type="caution">
    <text evidence="4">The sequence shown here is derived from an EMBL/GenBank/DDBJ whole genome shotgun (WGS) entry which is preliminary data.</text>
</comment>
<feature type="domain" description="ACB" evidence="3">
    <location>
        <begin position="1"/>
        <end position="98"/>
    </location>
</feature>
<dbReference type="GO" id="GO:0006631">
    <property type="term" value="P:fatty acid metabolic process"/>
    <property type="evidence" value="ECO:0007669"/>
    <property type="project" value="TreeGrafter"/>
</dbReference>
<dbReference type="InterPro" id="IPR035984">
    <property type="entry name" value="Acyl-CoA-binding_sf"/>
</dbReference>
<dbReference type="InterPro" id="IPR014352">
    <property type="entry name" value="FERM/acyl-CoA-bd_prot_sf"/>
</dbReference>
<dbReference type="PANTHER" id="PTHR23310">
    <property type="entry name" value="ACYL-COA-BINDING PROTEIN, ACBP"/>
    <property type="match status" value="1"/>
</dbReference>